<comment type="similarity">
    <text evidence="2">Belongs to the pseudouridine synthase RluA family.</text>
</comment>
<evidence type="ECO:0000256" key="1">
    <source>
        <dbReference type="ARBA" id="ARBA00001166"/>
    </source>
</evidence>
<dbReference type="GO" id="GO:0003723">
    <property type="term" value="F:RNA binding"/>
    <property type="evidence" value="ECO:0007669"/>
    <property type="project" value="InterPro"/>
</dbReference>
<dbReference type="PANTHER" id="PTHR21600">
    <property type="entry name" value="MITOCHONDRIAL RNA PSEUDOURIDINE SYNTHASE"/>
    <property type="match status" value="1"/>
</dbReference>
<dbReference type="PANTHER" id="PTHR21600:SF83">
    <property type="entry name" value="PSEUDOURIDYLATE SYNTHASE RPUSD4, MITOCHONDRIAL"/>
    <property type="match status" value="1"/>
</dbReference>
<accession>A0AAN8WXL7</accession>
<dbReference type="SUPFAM" id="SSF55120">
    <property type="entry name" value="Pseudouridine synthase"/>
    <property type="match status" value="1"/>
</dbReference>
<evidence type="ECO:0000313" key="5">
    <source>
        <dbReference type="Proteomes" id="UP001381693"/>
    </source>
</evidence>
<evidence type="ECO:0000313" key="4">
    <source>
        <dbReference type="EMBL" id="KAK7072326.1"/>
    </source>
</evidence>
<protein>
    <submittedName>
        <fullName evidence="4">Uncharacterized protein</fullName>
    </submittedName>
</protein>
<comment type="caution">
    <text evidence="4">The sequence shown here is derived from an EMBL/GenBank/DDBJ whole genome shotgun (WGS) entry which is preliminary data.</text>
</comment>
<sequence length="351" mass="39255">MKERKIFRKKLLEASESMKSVHPFKNIYPWKTRKELAIQMKNSEVYNKGGLIALCKPYGIAQFTAEGRGHDGEKTIVQLLNSGGVPAETPVLASILPLLKDMYEVDHLEIVKTCERWNSGLVLLSTKPSLKDKIQKCFRRSKAFKKPALTFNVITNGIPITSSGSTKVAITLENVPNIGKVPMIKKSCSTREIEHGASKVVIVKHSTVAENEDLQVALVEVNIQTLKWHCLRVWLAHNYCPVLGDSLYGGRVTSIAGKRVQINPHNLKAYQPQDISSDVLSRLHLPETSLELIPSFIHLSKITLSHFNRDKSDLVITAPPPEYFNWTCEQLGLIFPQVASIESNSPKRVIS</sequence>
<reference evidence="4 5" key="1">
    <citation type="submission" date="2023-11" db="EMBL/GenBank/DDBJ databases">
        <title>Halocaridina rubra genome assembly.</title>
        <authorList>
            <person name="Smith C."/>
        </authorList>
    </citation>
    <scope>NUCLEOTIDE SEQUENCE [LARGE SCALE GENOMIC DNA]</scope>
    <source>
        <strain evidence="4">EP-1</strain>
        <tissue evidence="4">Whole</tissue>
    </source>
</reference>
<name>A0AAN8WXL7_HALRR</name>
<dbReference type="Gene3D" id="3.30.2350.10">
    <property type="entry name" value="Pseudouridine synthase"/>
    <property type="match status" value="1"/>
</dbReference>
<dbReference type="InterPro" id="IPR050188">
    <property type="entry name" value="RluA_PseudoU_synthase"/>
</dbReference>
<dbReference type="Proteomes" id="UP001381693">
    <property type="component" value="Unassembled WGS sequence"/>
</dbReference>
<keyword evidence="3" id="KW-0413">Isomerase</keyword>
<dbReference type="InterPro" id="IPR020103">
    <property type="entry name" value="PsdUridine_synth_cat_dom_sf"/>
</dbReference>
<evidence type="ECO:0000256" key="3">
    <source>
        <dbReference type="ARBA" id="ARBA00023235"/>
    </source>
</evidence>
<dbReference type="GO" id="GO:0001522">
    <property type="term" value="P:pseudouridine synthesis"/>
    <property type="evidence" value="ECO:0007669"/>
    <property type="project" value="InterPro"/>
</dbReference>
<dbReference type="AlphaFoldDB" id="A0AAN8WXL7"/>
<comment type="catalytic activity">
    <reaction evidence="1">
        <text>a uridine in mRNA = a pseudouridine in mRNA</text>
        <dbReference type="Rhea" id="RHEA:56644"/>
        <dbReference type="Rhea" id="RHEA-COMP:14658"/>
        <dbReference type="Rhea" id="RHEA-COMP:14659"/>
        <dbReference type="ChEBI" id="CHEBI:65314"/>
        <dbReference type="ChEBI" id="CHEBI:65315"/>
    </reaction>
</comment>
<dbReference type="GO" id="GO:0009982">
    <property type="term" value="F:pseudouridine synthase activity"/>
    <property type="evidence" value="ECO:0007669"/>
    <property type="project" value="InterPro"/>
</dbReference>
<dbReference type="EMBL" id="JAXCGZ010013543">
    <property type="protein sequence ID" value="KAK7072326.1"/>
    <property type="molecule type" value="Genomic_DNA"/>
</dbReference>
<gene>
    <name evidence="4" type="ORF">SK128_011576</name>
</gene>
<proteinExistence type="inferred from homology"/>
<keyword evidence="5" id="KW-1185">Reference proteome</keyword>
<organism evidence="4 5">
    <name type="scientific">Halocaridina rubra</name>
    <name type="common">Hawaiian red shrimp</name>
    <dbReference type="NCBI Taxonomy" id="373956"/>
    <lineage>
        <taxon>Eukaryota</taxon>
        <taxon>Metazoa</taxon>
        <taxon>Ecdysozoa</taxon>
        <taxon>Arthropoda</taxon>
        <taxon>Crustacea</taxon>
        <taxon>Multicrustacea</taxon>
        <taxon>Malacostraca</taxon>
        <taxon>Eumalacostraca</taxon>
        <taxon>Eucarida</taxon>
        <taxon>Decapoda</taxon>
        <taxon>Pleocyemata</taxon>
        <taxon>Caridea</taxon>
        <taxon>Atyoidea</taxon>
        <taxon>Atyidae</taxon>
        <taxon>Halocaridina</taxon>
    </lineage>
</organism>
<evidence type="ECO:0000256" key="2">
    <source>
        <dbReference type="ARBA" id="ARBA00010876"/>
    </source>
</evidence>